<feature type="transmembrane region" description="Helical" evidence="1">
    <location>
        <begin position="425"/>
        <end position="442"/>
    </location>
</feature>
<feature type="transmembrane region" description="Helical" evidence="1">
    <location>
        <begin position="510"/>
        <end position="530"/>
    </location>
</feature>
<feature type="transmembrane region" description="Helical" evidence="1">
    <location>
        <begin position="32"/>
        <end position="53"/>
    </location>
</feature>
<protein>
    <submittedName>
        <fullName evidence="2">Uncharacterized protein</fullName>
    </submittedName>
</protein>
<feature type="transmembrane region" description="Helical" evidence="1">
    <location>
        <begin position="301"/>
        <end position="318"/>
    </location>
</feature>
<reference evidence="2 3" key="1">
    <citation type="submission" date="2020-07" db="EMBL/GenBank/DDBJ databases">
        <title>Sequencing the genomes of 1000 actinobacteria strains.</title>
        <authorList>
            <person name="Klenk H.-P."/>
        </authorList>
    </citation>
    <scope>NUCLEOTIDE SEQUENCE [LARGE SCALE GENOMIC DNA]</scope>
    <source>
        <strain evidence="2 3">DSM 23141</strain>
    </source>
</reference>
<evidence type="ECO:0000313" key="3">
    <source>
        <dbReference type="Proteomes" id="UP000553888"/>
    </source>
</evidence>
<keyword evidence="1" id="KW-0472">Membrane</keyword>
<feature type="transmembrane region" description="Helical" evidence="1">
    <location>
        <begin position="276"/>
        <end position="295"/>
    </location>
</feature>
<dbReference type="Pfam" id="PF20176">
    <property type="entry name" value="DUF6541"/>
    <property type="match status" value="1"/>
</dbReference>
<evidence type="ECO:0000256" key="1">
    <source>
        <dbReference type="SAM" id="Phobius"/>
    </source>
</evidence>
<feature type="transmembrane region" description="Helical" evidence="1">
    <location>
        <begin position="59"/>
        <end position="77"/>
    </location>
</feature>
<feature type="transmembrane region" description="Helical" evidence="1">
    <location>
        <begin position="6"/>
        <end position="25"/>
    </location>
</feature>
<feature type="transmembrane region" description="Helical" evidence="1">
    <location>
        <begin position="194"/>
        <end position="215"/>
    </location>
</feature>
<gene>
    <name evidence="2" type="ORF">BJ979_001342</name>
</gene>
<comment type="caution">
    <text evidence="2">The sequence shown here is derived from an EMBL/GenBank/DDBJ whole genome shotgun (WGS) entry which is preliminary data.</text>
</comment>
<dbReference type="Proteomes" id="UP000553888">
    <property type="component" value="Unassembled WGS sequence"/>
</dbReference>
<name>A0A852Y6Y0_9MICO</name>
<sequence length="687" mass="72094">MSLVVAVLGAVALLLVPGALVALALRLRGLWFVAALAPLSIAFIGVAPVLTAWMRVPFAFWHPAALALIAAVAIEAVRRPLARRGRWPRLGRWERTLPVTGIALVAGAVVVTLLLLGITAPAGVSQTYDGIFHLNAVAWILDTGDGSSLHLYRITHPGDGLEFYPAAWHDLVAGIVQLTGGALTEPAIPVATNAAWLATTWLVWMPSAALLTRVVAGRTRGIAVEAVAALLSAVAGAMPWLLLGWGTLYPTGVATALLPFGLALAVTLLRRGGRRHLPTVLVLAALWFAACGLAHPRSLVSVALLVAPLVLFALIGWARRTAASRRGRRIVVAVIGGLVAAVIAVVAVGAIYVYRNFDVANRPISDHLNGGPATATRTLGEALLQAIGLAAPLPDSPGTAAPQLALALALLVGVVIAARSRRMRWLALAWVIAVVLYAAAAGSNSDLAKVLTGVWYKDKFRLFVLLAVVGIPLAAVALHQVGTLVPRLAERLLRREHRGSAADDRDRARSALRIAAVLVLTLAVAVPAAIGPGMRDLSTSTAREFALNDQGFLGRADYRLLERLPELVPAGETVAGDPWDGSTLTWALGEREALFPHLAGLWTPDQLTVAQRLDQAAVDPEVCAALDRLDVRFVFHSPGFLWGAPAEAAGFAGIDRAVTTPGVLTPVANDGASTLYRVSACDGAAEQ</sequence>
<feature type="transmembrane region" description="Helical" evidence="1">
    <location>
        <begin position="248"/>
        <end position="269"/>
    </location>
</feature>
<dbReference type="EMBL" id="JACBZY010000001">
    <property type="protein sequence ID" value="NYG98716.1"/>
    <property type="molecule type" value="Genomic_DNA"/>
</dbReference>
<feature type="transmembrane region" description="Helical" evidence="1">
    <location>
        <begin position="400"/>
        <end position="418"/>
    </location>
</feature>
<dbReference type="InterPro" id="IPR046671">
    <property type="entry name" value="DUF6541"/>
</dbReference>
<feature type="transmembrane region" description="Helical" evidence="1">
    <location>
        <begin position="462"/>
        <end position="489"/>
    </location>
</feature>
<evidence type="ECO:0000313" key="2">
    <source>
        <dbReference type="EMBL" id="NYG98716.1"/>
    </source>
</evidence>
<proteinExistence type="predicted"/>
<keyword evidence="1" id="KW-1133">Transmembrane helix</keyword>
<feature type="transmembrane region" description="Helical" evidence="1">
    <location>
        <begin position="97"/>
        <end position="118"/>
    </location>
</feature>
<keyword evidence="3" id="KW-1185">Reference proteome</keyword>
<accession>A0A852Y6Y0</accession>
<feature type="transmembrane region" description="Helical" evidence="1">
    <location>
        <begin position="222"/>
        <end position="242"/>
    </location>
</feature>
<feature type="transmembrane region" description="Helical" evidence="1">
    <location>
        <begin position="330"/>
        <end position="354"/>
    </location>
</feature>
<dbReference type="AlphaFoldDB" id="A0A852Y6Y0"/>
<dbReference type="RefSeq" id="WP_179566426.1">
    <property type="nucleotide sequence ID" value="NZ_JACBZY010000001.1"/>
</dbReference>
<keyword evidence="1" id="KW-0812">Transmembrane</keyword>
<organism evidence="2 3">
    <name type="scientific">Schumannella luteola</name>
    <dbReference type="NCBI Taxonomy" id="472059"/>
    <lineage>
        <taxon>Bacteria</taxon>
        <taxon>Bacillati</taxon>
        <taxon>Actinomycetota</taxon>
        <taxon>Actinomycetes</taxon>
        <taxon>Micrococcales</taxon>
        <taxon>Microbacteriaceae</taxon>
        <taxon>Schumannella</taxon>
    </lineage>
</organism>